<dbReference type="EMBL" id="LGRX02004638">
    <property type="protein sequence ID" value="KAK3279871.1"/>
    <property type="molecule type" value="Genomic_DNA"/>
</dbReference>
<organism evidence="2 3">
    <name type="scientific">Cymbomonas tetramitiformis</name>
    <dbReference type="NCBI Taxonomy" id="36881"/>
    <lineage>
        <taxon>Eukaryota</taxon>
        <taxon>Viridiplantae</taxon>
        <taxon>Chlorophyta</taxon>
        <taxon>Pyramimonadophyceae</taxon>
        <taxon>Pyramimonadales</taxon>
        <taxon>Pyramimonadaceae</taxon>
        <taxon>Cymbomonas</taxon>
    </lineage>
</organism>
<comment type="caution">
    <text evidence="2">The sequence shown here is derived from an EMBL/GenBank/DDBJ whole genome shotgun (WGS) entry which is preliminary data.</text>
</comment>
<dbReference type="AlphaFoldDB" id="A0AAE0LC04"/>
<feature type="compositionally biased region" description="Basic residues" evidence="1">
    <location>
        <begin position="198"/>
        <end position="208"/>
    </location>
</feature>
<protein>
    <submittedName>
        <fullName evidence="2">Uncharacterized protein</fullName>
    </submittedName>
</protein>
<gene>
    <name evidence="2" type="ORF">CYMTET_12271</name>
</gene>
<evidence type="ECO:0000313" key="3">
    <source>
        <dbReference type="Proteomes" id="UP001190700"/>
    </source>
</evidence>
<proteinExistence type="predicted"/>
<reference evidence="2 3" key="1">
    <citation type="journal article" date="2015" name="Genome Biol. Evol.">
        <title>Comparative Genomics of a Bacterivorous Green Alga Reveals Evolutionary Causalities and Consequences of Phago-Mixotrophic Mode of Nutrition.</title>
        <authorList>
            <person name="Burns J.A."/>
            <person name="Paasch A."/>
            <person name="Narechania A."/>
            <person name="Kim E."/>
        </authorList>
    </citation>
    <scope>NUCLEOTIDE SEQUENCE [LARGE SCALE GENOMIC DNA]</scope>
    <source>
        <strain evidence="2 3">PLY_AMNH</strain>
    </source>
</reference>
<sequence>MQVAEGSEDDVRLNVLLGETRKVLASSEFVRLTKLCTTAALEVLSEQLLEAYSDPSSGIPLPKIIPLVAGKSSELLADAGPVTPVLAQIQELNEKTEPFDALKELFALRLERVDDPSGFHTDFNTCLRDAWAAGQTLPTEDDAKRQCLRVMVYEVYDFGAGARRTVGQTRQANPRGRTLFQAGANQLVDMVSQLKNMRRRRDGMRRRKPDGEEPKLETWTPRQPPGVQQNVWTGLQDAMQRQDGVFCDGRRSLHGHHGGLYAPAVIEPPAVVHAPTGTIEPDEPAMPYPKQFVDGEPPFEAYFMDRMSVQLGFNEPEQKVSANSFTPLPPWISSTNDSAVMIETNFEDDGEGSGADAMPEQFIIMLAFTWMWQTIDGIWPLHDGFLNDQLDLALMAYGAAHGCGRPAYAAFS</sequence>
<dbReference type="Proteomes" id="UP001190700">
    <property type="component" value="Unassembled WGS sequence"/>
</dbReference>
<accession>A0AAE0LC04</accession>
<keyword evidence="3" id="KW-1185">Reference proteome</keyword>
<feature type="region of interest" description="Disordered" evidence="1">
    <location>
        <begin position="198"/>
        <end position="228"/>
    </location>
</feature>
<name>A0AAE0LC04_9CHLO</name>
<evidence type="ECO:0000256" key="1">
    <source>
        <dbReference type="SAM" id="MobiDB-lite"/>
    </source>
</evidence>
<evidence type="ECO:0000313" key="2">
    <source>
        <dbReference type="EMBL" id="KAK3279871.1"/>
    </source>
</evidence>